<dbReference type="SUPFAM" id="SSF46934">
    <property type="entry name" value="UBA-like"/>
    <property type="match status" value="1"/>
</dbReference>
<dbReference type="InterPro" id="IPR015940">
    <property type="entry name" value="UBA"/>
</dbReference>
<evidence type="ECO:0000259" key="2">
    <source>
        <dbReference type="PROSITE" id="PS50030"/>
    </source>
</evidence>
<accession>A0ABN7STS5</accession>
<evidence type="ECO:0000256" key="1">
    <source>
        <dbReference type="SAM" id="MobiDB-lite"/>
    </source>
</evidence>
<evidence type="ECO:0000313" key="3">
    <source>
        <dbReference type="EMBL" id="CAG5107454.1"/>
    </source>
</evidence>
<keyword evidence="4" id="KW-1185">Reference proteome</keyword>
<feature type="region of interest" description="Disordered" evidence="1">
    <location>
        <begin position="214"/>
        <end position="291"/>
    </location>
</feature>
<feature type="compositionally biased region" description="Basic and acidic residues" evidence="1">
    <location>
        <begin position="221"/>
        <end position="232"/>
    </location>
</feature>
<evidence type="ECO:0000313" key="4">
    <source>
        <dbReference type="Proteomes" id="UP001158576"/>
    </source>
</evidence>
<feature type="compositionally biased region" description="Acidic residues" evidence="1">
    <location>
        <begin position="150"/>
        <end position="161"/>
    </location>
</feature>
<sequence>MTDLGYHFTLTVDGRAVFDTIPNSNPFEFTGVTVHASLDKKIRQPVKMRNFVIEDTERTNSVLDMSDLVSETADLTLTRSAQSKDCIEDLPSDFEHSLDRGHLLDMNPALMRKAPQPPATANETVDAPKSKSVSNEFEPFQEAGMTILEPPEDDDKEEEVFSDTKQTDASSIANDSAQSPNRSTDASATPSNSSLPFVLDPDMDSATRELILSLLEEDEVREPRPPPGRDTRPSLPLDSLVPPPSQRLSERRSEPSPSYHQPRKQSETIVSPDRKRMTIGSAPEALSRESKHTRVRRLRHCRSPSPEHPLLTEQNSRDEKELIDQFIAMGFERRDISSALFSCRGNAEKTLDVLINLRYHEF</sequence>
<dbReference type="InterPro" id="IPR009060">
    <property type="entry name" value="UBA-like_sf"/>
</dbReference>
<dbReference type="CDD" id="cd14270">
    <property type="entry name" value="UBA"/>
    <property type="match status" value="1"/>
</dbReference>
<proteinExistence type="predicted"/>
<name>A0ABN7STS5_OIKDI</name>
<feature type="domain" description="UBA" evidence="2">
    <location>
        <begin position="316"/>
        <end position="357"/>
    </location>
</feature>
<dbReference type="EMBL" id="OU015566">
    <property type="protein sequence ID" value="CAG5107454.1"/>
    <property type="molecule type" value="Genomic_DNA"/>
</dbReference>
<dbReference type="SMART" id="SM00165">
    <property type="entry name" value="UBA"/>
    <property type="match status" value="1"/>
</dbReference>
<reference evidence="3 4" key="1">
    <citation type="submission" date="2021-04" db="EMBL/GenBank/DDBJ databases">
        <authorList>
            <person name="Bliznina A."/>
        </authorList>
    </citation>
    <scope>NUCLEOTIDE SEQUENCE [LARGE SCALE GENOMIC DNA]</scope>
</reference>
<feature type="region of interest" description="Disordered" evidence="1">
    <location>
        <begin position="146"/>
        <end position="202"/>
    </location>
</feature>
<feature type="compositionally biased region" description="Polar residues" evidence="1">
    <location>
        <begin position="163"/>
        <end position="195"/>
    </location>
</feature>
<feature type="region of interest" description="Disordered" evidence="1">
    <location>
        <begin position="112"/>
        <end position="134"/>
    </location>
</feature>
<dbReference type="PROSITE" id="PS50030">
    <property type="entry name" value="UBA"/>
    <property type="match status" value="1"/>
</dbReference>
<dbReference type="Proteomes" id="UP001158576">
    <property type="component" value="Chromosome 1"/>
</dbReference>
<organism evidence="3 4">
    <name type="scientific">Oikopleura dioica</name>
    <name type="common">Tunicate</name>
    <dbReference type="NCBI Taxonomy" id="34765"/>
    <lineage>
        <taxon>Eukaryota</taxon>
        <taxon>Metazoa</taxon>
        <taxon>Chordata</taxon>
        <taxon>Tunicata</taxon>
        <taxon>Appendicularia</taxon>
        <taxon>Copelata</taxon>
        <taxon>Oikopleuridae</taxon>
        <taxon>Oikopleura</taxon>
    </lineage>
</organism>
<dbReference type="Gene3D" id="1.10.8.10">
    <property type="entry name" value="DNA helicase RuvA subunit, C-terminal domain"/>
    <property type="match status" value="1"/>
</dbReference>
<protein>
    <submittedName>
        <fullName evidence="3">Oidioi.mRNA.OKI2018_I69.chr1.g3331.t1.cds</fullName>
    </submittedName>
</protein>
<gene>
    <name evidence="3" type="ORF">OKIOD_LOCUS12096</name>
</gene>